<dbReference type="Pfam" id="PF02082">
    <property type="entry name" value="Rrf2"/>
    <property type="match status" value="1"/>
</dbReference>
<dbReference type="RefSeq" id="WP_185005654.1">
    <property type="nucleotide sequence ID" value="NZ_BAAAUI010000017.1"/>
</dbReference>
<dbReference type="PROSITE" id="PS01332">
    <property type="entry name" value="HTH_RRF2_1"/>
    <property type="match status" value="1"/>
</dbReference>
<reference evidence="1 2" key="1">
    <citation type="submission" date="2020-08" db="EMBL/GenBank/DDBJ databases">
        <title>Sequencing the genomes of 1000 actinobacteria strains.</title>
        <authorList>
            <person name="Klenk H.-P."/>
        </authorList>
    </citation>
    <scope>NUCLEOTIDE SEQUENCE [LARGE SCALE GENOMIC DNA]</scope>
    <source>
        <strain evidence="1 2">DSM 44230</strain>
    </source>
</reference>
<dbReference type="GO" id="GO:0003700">
    <property type="term" value="F:DNA-binding transcription factor activity"/>
    <property type="evidence" value="ECO:0007669"/>
    <property type="project" value="TreeGrafter"/>
</dbReference>
<evidence type="ECO:0000313" key="2">
    <source>
        <dbReference type="Proteomes" id="UP000533598"/>
    </source>
</evidence>
<dbReference type="GO" id="GO:0005829">
    <property type="term" value="C:cytosol"/>
    <property type="evidence" value="ECO:0007669"/>
    <property type="project" value="TreeGrafter"/>
</dbReference>
<dbReference type="PANTHER" id="PTHR33221">
    <property type="entry name" value="WINGED HELIX-TURN-HELIX TRANSCRIPTIONAL REGULATOR, RRF2 FAMILY"/>
    <property type="match status" value="1"/>
</dbReference>
<dbReference type="InterPro" id="IPR030489">
    <property type="entry name" value="TR_Rrf2-type_CS"/>
</dbReference>
<dbReference type="InterPro" id="IPR000944">
    <property type="entry name" value="Tscrpt_reg_Rrf2"/>
</dbReference>
<accession>A0A7W7FW74</accession>
<comment type="caution">
    <text evidence="1">The sequence shown here is derived from an EMBL/GenBank/DDBJ whole genome shotgun (WGS) entry which is preliminary data.</text>
</comment>
<dbReference type="Gene3D" id="1.10.10.10">
    <property type="entry name" value="Winged helix-like DNA-binding domain superfamily/Winged helix DNA-binding domain"/>
    <property type="match status" value="1"/>
</dbReference>
<dbReference type="PANTHER" id="PTHR33221:SF15">
    <property type="entry name" value="HTH-TYPE TRANSCRIPTIONAL REGULATOR YWGB-RELATED"/>
    <property type="match status" value="1"/>
</dbReference>
<organism evidence="1 2">
    <name type="scientific">Crossiella cryophila</name>
    <dbReference type="NCBI Taxonomy" id="43355"/>
    <lineage>
        <taxon>Bacteria</taxon>
        <taxon>Bacillati</taxon>
        <taxon>Actinomycetota</taxon>
        <taxon>Actinomycetes</taxon>
        <taxon>Pseudonocardiales</taxon>
        <taxon>Pseudonocardiaceae</taxon>
        <taxon>Crossiella</taxon>
    </lineage>
</organism>
<dbReference type="Proteomes" id="UP000533598">
    <property type="component" value="Unassembled WGS sequence"/>
</dbReference>
<dbReference type="PROSITE" id="PS51197">
    <property type="entry name" value="HTH_RRF2_2"/>
    <property type="match status" value="1"/>
</dbReference>
<dbReference type="SUPFAM" id="SSF46785">
    <property type="entry name" value="Winged helix' DNA-binding domain"/>
    <property type="match status" value="1"/>
</dbReference>
<protein>
    <submittedName>
        <fullName evidence="1">Rrf2 family protein</fullName>
    </submittedName>
</protein>
<sequence>MRLGKGVEWAVHTLLNLNMAESGALGTPQLARAHDLPPAYLNKQLQLLVKAGLLVSSVGPHGGFSLARPVEEITLLDVVLAIEGDEPMFRCEEIRCRGTIGELSPRPTGPCQVKSAMRRAERAWHEALAGQKLADIQAELDEEPAVRRIVRSALD</sequence>
<dbReference type="InterPro" id="IPR036390">
    <property type="entry name" value="WH_DNA-bd_sf"/>
</dbReference>
<evidence type="ECO:0000313" key="1">
    <source>
        <dbReference type="EMBL" id="MBB4679972.1"/>
    </source>
</evidence>
<dbReference type="AlphaFoldDB" id="A0A7W7FW74"/>
<dbReference type="InterPro" id="IPR036388">
    <property type="entry name" value="WH-like_DNA-bd_sf"/>
</dbReference>
<dbReference type="EMBL" id="JACHMH010000001">
    <property type="protein sequence ID" value="MBB4679972.1"/>
    <property type="molecule type" value="Genomic_DNA"/>
</dbReference>
<proteinExistence type="predicted"/>
<name>A0A7W7FW74_9PSEU</name>
<dbReference type="NCBIfam" id="TIGR00738">
    <property type="entry name" value="rrf2_super"/>
    <property type="match status" value="1"/>
</dbReference>
<gene>
    <name evidence="1" type="ORF">HNR67_006090</name>
</gene>
<keyword evidence="2" id="KW-1185">Reference proteome</keyword>